<organism evidence="1 2">
    <name type="scientific">Nephila pilipes</name>
    <name type="common">Giant wood spider</name>
    <name type="synonym">Nephila maculata</name>
    <dbReference type="NCBI Taxonomy" id="299642"/>
    <lineage>
        <taxon>Eukaryota</taxon>
        <taxon>Metazoa</taxon>
        <taxon>Ecdysozoa</taxon>
        <taxon>Arthropoda</taxon>
        <taxon>Chelicerata</taxon>
        <taxon>Arachnida</taxon>
        <taxon>Araneae</taxon>
        <taxon>Araneomorphae</taxon>
        <taxon>Entelegynae</taxon>
        <taxon>Araneoidea</taxon>
        <taxon>Nephilidae</taxon>
        <taxon>Nephila</taxon>
    </lineage>
</organism>
<comment type="caution">
    <text evidence="1">The sequence shown here is derived from an EMBL/GenBank/DDBJ whole genome shotgun (WGS) entry which is preliminary data.</text>
</comment>
<evidence type="ECO:0000313" key="2">
    <source>
        <dbReference type="Proteomes" id="UP000887013"/>
    </source>
</evidence>
<dbReference type="Pfam" id="PF05380">
    <property type="entry name" value="Peptidase_A17"/>
    <property type="match status" value="1"/>
</dbReference>
<dbReference type="Proteomes" id="UP000887013">
    <property type="component" value="Unassembled WGS sequence"/>
</dbReference>
<reference evidence="1" key="1">
    <citation type="submission" date="2020-08" db="EMBL/GenBank/DDBJ databases">
        <title>Multicomponent nature underlies the extraordinary mechanical properties of spider dragline silk.</title>
        <authorList>
            <person name="Kono N."/>
            <person name="Nakamura H."/>
            <person name="Mori M."/>
            <person name="Yoshida Y."/>
            <person name="Ohtoshi R."/>
            <person name="Malay A.D."/>
            <person name="Moran D.A.P."/>
            <person name="Tomita M."/>
            <person name="Numata K."/>
            <person name="Arakawa K."/>
        </authorList>
    </citation>
    <scope>NUCLEOTIDE SEQUENCE</scope>
</reference>
<accession>A0A8X6N0C8</accession>
<dbReference type="EMBL" id="BMAW01052732">
    <property type="protein sequence ID" value="GFS87181.1"/>
    <property type="molecule type" value="Genomic_DNA"/>
</dbReference>
<protein>
    <submittedName>
        <fullName evidence="1">Uncharacterized protein</fullName>
    </submittedName>
</protein>
<dbReference type="OrthoDB" id="6432332at2759"/>
<sequence>MVRCVEELTKYPYFIDAGKTAYVACIFLRSHCPLLQARSTIAPMKTSLQFHVSELMAAVIGARLFWFYEANQTSPYIKTSHF</sequence>
<dbReference type="InterPro" id="IPR008042">
    <property type="entry name" value="Retrotrans_Pao"/>
</dbReference>
<gene>
    <name evidence="1" type="ORF">NPIL_339891</name>
</gene>
<keyword evidence="2" id="KW-1185">Reference proteome</keyword>
<proteinExistence type="predicted"/>
<dbReference type="AlphaFoldDB" id="A0A8X6N0C8"/>
<name>A0A8X6N0C8_NEPPI</name>
<evidence type="ECO:0000313" key="1">
    <source>
        <dbReference type="EMBL" id="GFS87181.1"/>
    </source>
</evidence>